<evidence type="ECO:0000256" key="1">
    <source>
        <dbReference type="SAM" id="MobiDB-lite"/>
    </source>
</evidence>
<feature type="signal peptide" evidence="2">
    <location>
        <begin position="1"/>
        <end position="21"/>
    </location>
</feature>
<reference evidence="3 4" key="1">
    <citation type="submission" date="2023-07" db="EMBL/GenBank/DDBJ databases">
        <title>Sorghum-associated microbial communities from plants grown in Nebraska, USA.</title>
        <authorList>
            <person name="Schachtman D."/>
        </authorList>
    </citation>
    <scope>NUCLEOTIDE SEQUENCE [LARGE SCALE GENOMIC DNA]</scope>
    <source>
        <strain evidence="3 4">DS1001</strain>
    </source>
</reference>
<comment type="caution">
    <text evidence="3">The sequence shown here is derived from an EMBL/GenBank/DDBJ whole genome shotgun (WGS) entry which is preliminary data.</text>
</comment>
<protein>
    <recommendedName>
        <fullName evidence="5">Lipoprotein</fullName>
    </recommendedName>
</protein>
<feature type="compositionally biased region" description="Polar residues" evidence="1">
    <location>
        <begin position="34"/>
        <end position="48"/>
    </location>
</feature>
<dbReference type="AlphaFoldDB" id="A0AAJ1SUI0"/>
<feature type="chain" id="PRO_5042617173" description="Lipoprotein" evidence="2">
    <location>
        <begin position="22"/>
        <end position="161"/>
    </location>
</feature>
<feature type="region of interest" description="Disordered" evidence="1">
    <location>
        <begin position="25"/>
        <end position="62"/>
    </location>
</feature>
<evidence type="ECO:0000256" key="2">
    <source>
        <dbReference type="SAM" id="SignalP"/>
    </source>
</evidence>
<organism evidence="3 4">
    <name type="scientific">Pseudarthrobacter niigatensis</name>
    <dbReference type="NCBI Taxonomy" id="369935"/>
    <lineage>
        <taxon>Bacteria</taxon>
        <taxon>Bacillati</taxon>
        <taxon>Actinomycetota</taxon>
        <taxon>Actinomycetes</taxon>
        <taxon>Micrococcales</taxon>
        <taxon>Micrococcaceae</taxon>
        <taxon>Pseudarthrobacter</taxon>
    </lineage>
</organism>
<dbReference type="Proteomes" id="UP001239267">
    <property type="component" value="Unassembled WGS sequence"/>
</dbReference>
<name>A0AAJ1SUI0_9MICC</name>
<dbReference type="PROSITE" id="PS51257">
    <property type="entry name" value="PROKAR_LIPOPROTEIN"/>
    <property type="match status" value="1"/>
</dbReference>
<dbReference type="EMBL" id="JAUSTB010000011">
    <property type="protein sequence ID" value="MDQ0147166.1"/>
    <property type="molecule type" value="Genomic_DNA"/>
</dbReference>
<dbReference type="RefSeq" id="WP_307361275.1">
    <property type="nucleotide sequence ID" value="NZ_JAUSTB010000011.1"/>
</dbReference>
<keyword evidence="2" id="KW-0732">Signal</keyword>
<keyword evidence="4" id="KW-1185">Reference proteome</keyword>
<evidence type="ECO:0000313" key="4">
    <source>
        <dbReference type="Proteomes" id="UP001239267"/>
    </source>
</evidence>
<evidence type="ECO:0000313" key="3">
    <source>
        <dbReference type="EMBL" id="MDQ0147166.1"/>
    </source>
</evidence>
<feature type="compositionally biased region" description="Low complexity" evidence="1">
    <location>
        <begin position="49"/>
        <end position="62"/>
    </location>
</feature>
<evidence type="ECO:0008006" key="5">
    <source>
        <dbReference type="Google" id="ProtNLM"/>
    </source>
</evidence>
<gene>
    <name evidence="3" type="ORF">J2T23_003072</name>
</gene>
<proteinExistence type="predicted"/>
<sequence length="161" mass="15960">MKKPLTAVATAVAVLTGGALAGCSVSTPAPAESTRFTTAASNPDNSTESSSPAASTGLGSSAAGGARAACELFNKLVADYAAVSPTDPQGYEDVYTKAQDAKDTVSGNLKGLFTSLGLLAIDHSSAAESGGKPSRESEDAVRDAVFANAGTCTAEGVTLRL</sequence>
<accession>A0AAJ1SUI0</accession>